<dbReference type="RefSeq" id="WP_151166821.1">
    <property type="nucleotide sequence ID" value="NZ_WACR01000003.1"/>
</dbReference>
<dbReference type="Proteomes" id="UP000435357">
    <property type="component" value="Unassembled WGS sequence"/>
</dbReference>
<comment type="caution">
    <text evidence="1">The sequence shown here is derived from an EMBL/GenBank/DDBJ whole genome shotgun (WGS) entry which is preliminary data.</text>
</comment>
<evidence type="ECO:0000313" key="2">
    <source>
        <dbReference type="Proteomes" id="UP000435357"/>
    </source>
</evidence>
<evidence type="ECO:0000313" key="1">
    <source>
        <dbReference type="EMBL" id="KAB1065170.1"/>
    </source>
</evidence>
<keyword evidence="2" id="KW-1185">Reference proteome</keyword>
<dbReference type="AlphaFoldDB" id="A0A6N6MA97"/>
<accession>A0A6N6MA97</accession>
<dbReference type="OrthoDB" id="9921797at2"/>
<dbReference type="EMBL" id="WACR01000003">
    <property type="protein sequence ID" value="KAB1065170.1"/>
    <property type="molecule type" value="Genomic_DNA"/>
</dbReference>
<protein>
    <submittedName>
        <fullName evidence="1">Uncharacterized protein</fullName>
    </submittedName>
</protein>
<sequence length="149" mass="17188">MELIIAITAIIIGLIALIYQLKEYNKKRVPEFKGQIEVDTNDGDCISFYDFLFKNDGKIVFIDIYINNLTEGQVFDDESNFTFSCYYDKNKKLEGGYSYNILLSEGDDFFYDDRPSSKRLKGNFKVIGFTGPQMGWFTSVIKPVNIEFS</sequence>
<name>A0A6N6MA97_9FLAO</name>
<gene>
    <name evidence="1" type="ORF">F3059_04245</name>
</gene>
<proteinExistence type="predicted"/>
<reference evidence="1 2" key="1">
    <citation type="submission" date="2019-09" db="EMBL/GenBank/DDBJ databases">
        <title>Genomes of Cryomorphaceae.</title>
        <authorList>
            <person name="Bowman J.P."/>
        </authorList>
    </citation>
    <scope>NUCLEOTIDE SEQUENCE [LARGE SCALE GENOMIC DNA]</scope>
    <source>
        <strain evidence="1 2">KCTC 52047</strain>
    </source>
</reference>
<organism evidence="1 2">
    <name type="scientific">Salibacter halophilus</name>
    <dbReference type="NCBI Taxonomy" id="1803916"/>
    <lineage>
        <taxon>Bacteria</taxon>
        <taxon>Pseudomonadati</taxon>
        <taxon>Bacteroidota</taxon>
        <taxon>Flavobacteriia</taxon>
        <taxon>Flavobacteriales</taxon>
        <taxon>Salibacteraceae</taxon>
        <taxon>Salibacter</taxon>
    </lineage>
</organism>